<name>A0ABT1ZB37_9ACTN</name>
<dbReference type="GO" id="GO:0004519">
    <property type="term" value="F:endonuclease activity"/>
    <property type="evidence" value="ECO:0007669"/>
    <property type="project" value="UniProtKB-KW"/>
</dbReference>
<evidence type="ECO:0000313" key="4">
    <source>
        <dbReference type="Proteomes" id="UP001204320"/>
    </source>
</evidence>
<dbReference type="SUPFAM" id="SSF116734">
    <property type="entry name" value="DNA methylase specificity domain"/>
    <property type="match status" value="1"/>
</dbReference>
<evidence type="ECO:0000313" key="3">
    <source>
        <dbReference type="EMBL" id="MCR9037421.1"/>
    </source>
</evidence>
<dbReference type="EMBL" id="JANSKA010000011">
    <property type="protein sequence ID" value="MCR9037421.1"/>
    <property type="molecule type" value="Genomic_DNA"/>
</dbReference>
<dbReference type="InterPro" id="IPR052021">
    <property type="entry name" value="Type-I_RS_S_subunit"/>
</dbReference>
<comment type="caution">
    <text evidence="3">The sequence shown here is derived from an EMBL/GenBank/DDBJ whole genome shotgun (WGS) entry which is preliminary data.</text>
</comment>
<dbReference type="RefSeq" id="WP_258499817.1">
    <property type="nucleotide sequence ID" value="NZ_JANSKA010000011.1"/>
</dbReference>
<dbReference type="Gene3D" id="3.90.220.20">
    <property type="entry name" value="DNA methylase specificity domains"/>
    <property type="match status" value="1"/>
</dbReference>
<dbReference type="PANTHER" id="PTHR30408">
    <property type="entry name" value="TYPE-1 RESTRICTION ENZYME ECOKI SPECIFICITY PROTEIN"/>
    <property type="match status" value="1"/>
</dbReference>
<dbReference type="PANTHER" id="PTHR30408:SF12">
    <property type="entry name" value="TYPE I RESTRICTION ENZYME MJAVIII SPECIFICITY SUBUNIT"/>
    <property type="match status" value="1"/>
</dbReference>
<keyword evidence="2" id="KW-0238">DNA-binding</keyword>
<organism evidence="3 4">
    <name type="scientific">Tractidigestivibacter montrealensis</name>
    <dbReference type="NCBI Taxonomy" id="2972466"/>
    <lineage>
        <taxon>Bacteria</taxon>
        <taxon>Bacillati</taxon>
        <taxon>Actinomycetota</taxon>
        <taxon>Coriobacteriia</taxon>
        <taxon>Coriobacteriales</taxon>
        <taxon>Atopobiaceae</taxon>
        <taxon>Tractidigestivibacter</taxon>
    </lineage>
</organism>
<sequence length="202" mass="22138">MSGNDPAIRFAGFTEPWEQRKFGETFTFLGNNTLSRAELSMVEGACLDIHYGDVLIKYGEVLDAGGGRIPRIADDQKASSLSCPPLQDGDVVIADTAEDEAVGKCSELRNVEDKTIFSGLHTMPCRPIEAFAPGYLGFYINSDAFRTQLLPLMQGIKVISVSRSAIEDTDVCYPSLPEQKAIGSLFSDLDNLITLHQREPPY</sequence>
<proteinExistence type="predicted"/>
<evidence type="ECO:0000256" key="1">
    <source>
        <dbReference type="ARBA" id="ARBA00022747"/>
    </source>
</evidence>
<keyword evidence="3" id="KW-0255">Endonuclease</keyword>
<accession>A0ABT1ZB37</accession>
<dbReference type="InterPro" id="IPR044946">
    <property type="entry name" value="Restrct_endonuc_typeI_TRD_sf"/>
</dbReference>
<keyword evidence="1" id="KW-0680">Restriction system</keyword>
<evidence type="ECO:0000256" key="2">
    <source>
        <dbReference type="ARBA" id="ARBA00023125"/>
    </source>
</evidence>
<gene>
    <name evidence="3" type="ORF">NVS32_10750</name>
</gene>
<keyword evidence="4" id="KW-1185">Reference proteome</keyword>
<protein>
    <submittedName>
        <fullName evidence="3">Restriction endonuclease subunit S</fullName>
    </submittedName>
</protein>
<dbReference type="Proteomes" id="UP001204320">
    <property type="component" value="Unassembled WGS sequence"/>
</dbReference>
<keyword evidence="3" id="KW-0378">Hydrolase</keyword>
<reference evidence="3 4" key="1">
    <citation type="submission" date="2022-08" db="EMBL/GenBank/DDBJ databases">
        <title>Tractidigestivibacter montrealensis type strain KD21.</title>
        <authorList>
            <person name="Diop K."/>
            <person name="Richard C."/>
            <person name="Routy B."/>
        </authorList>
    </citation>
    <scope>NUCLEOTIDE SEQUENCE [LARGE SCALE GENOMIC DNA]</scope>
    <source>
        <strain evidence="3 4">KD21</strain>
    </source>
</reference>
<keyword evidence="3" id="KW-0540">Nuclease</keyword>